<keyword evidence="5 6" id="KW-0472">Membrane</keyword>
<keyword evidence="2" id="KW-0813">Transport</keyword>
<feature type="domain" description="Major facilitator superfamily (MFS) profile" evidence="7">
    <location>
        <begin position="1"/>
        <end position="217"/>
    </location>
</feature>
<dbReference type="RefSeq" id="XP_066633999.1">
    <property type="nucleotide sequence ID" value="XM_066776118.1"/>
</dbReference>
<keyword evidence="4 6" id="KW-1133">Transmembrane helix</keyword>
<comment type="subcellular location">
    <subcellularLocation>
        <location evidence="1">Membrane</location>
        <topology evidence="1">Multi-pass membrane protein</topology>
    </subcellularLocation>
</comment>
<feature type="transmembrane region" description="Helical" evidence="6">
    <location>
        <begin position="123"/>
        <end position="141"/>
    </location>
</feature>
<feature type="transmembrane region" description="Helical" evidence="6">
    <location>
        <begin position="194"/>
        <end position="213"/>
    </location>
</feature>
<dbReference type="EMBL" id="JAJVCZ030000004">
    <property type="protein sequence ID" value="KAL0260970.1"/>
    <property type="molecule type" value="Genomic_DNA"/>
</dbReference>
<feature type="transmembrane region" description="Helical" evidence="6">
    <location>
        <begin position="95"/>
        <end position="117"/>
    </location>
</feature>
<comment type="caution">
    <text evidence="8">The sequence shown here is derived from an EMBL/GenBank/DDBJ whole genome shotgun (WGS) entry which is preliminary data.</text>
</comment>
<gene>
    <name evidence="8" type="ORF">SLS55_004662</name>
</gene>
<name>A0ABR3CL55_9PEZI</name>
<dbReference type="Pfam" id="PF00083">
    <property type="entry name" value="Sugar_tr"/>
    <property type="match status" value="1"/>
</dbReference>
<dbReference type="InterPro" id="IPR005828">
    <property type="entry name" value="MFS_sugar_transport-like"/>
</dbReference>
<evidence type="ECO:0000313" key="9">
    <source>
        <dbReference type="Proteomes" id="UP001430584"/>
    </source>
</evidence>
<dbReference type="PANTHER" id="PTHR48020">
    <property type="entry name" value="PROTON MYO-INOSITOL COTRANSPORTER"/>
    <property type="match status" value="1"/>
</dbReference>
<keyword evidence="3 6" id="KW-0812">Transmembrane</keyword>
<accession>A0ABR3CL55</accession>
<dbReference type="InterPro" id="IPR050814">
    <property type="entry name" value="Myo-inositol_Transporter"/>
</dbReference>
<dbReference type="Proteomes" id="UP001430584">
    <property type="component" value="Unassembled WGS sequence"/>
</dbReference>
<dbReference type="PROSITE" id="PS50850">
    <property type="entry name" value="MFS"/>
    <property type="match status" value="1"/>
</dbReference>
<feature type="transmembrane region" description="Helical" evidence="6">
    <location>
        <begin position="64"/>
        <end position="88"/>
    </location>
</feature>
<evidence type="ECO:0000256" key="3">
    <source>
        <dbReference type="ARBA" id="ARBA00022692"/>
    </source>
</evidence>
<protein>
    <recommendedName>
        <fullName evidence="7">Major facilitator superfamily (MFS) profile domain-containing protein</fullName>
    </recommendedName>
</protein>
<sequence length="290" mass="32415">MLEAKGFTNDNMLTRFVELFTVPRLRRATQASGIVMIAQQMCGTVNIIAFYSSTIFLQAGASQIVALLVSWGFGMAMFIFAFPALYTIDTWGRRTLLIATFPFMCLSLLATGLSFYIPTSSPAHLGLISFFIFAFVVFYSPGEGPCAFVYSSEVFPLSHREVGMSWAVATNNFWAFALGLTFPRMLRALRPQGAFGLYAGLNVVALALIYLFVPETKMRSLEELDYVFAVPTTVHARYQAGQVLPWWFGKYVFLQRDTVEPTLYHFENGVVGEYPVPDDFEAKAGGKRIH</sequence>
<dbReference type="PANTHER" id="PTHR48020:SF14">
    <property type="entry name" value="SUGAR TRANSPORTER, PUTATIVE-RELATED"/>
    <property type="match status" value="1"/>
</dbReference>
<dbReference type="InterPro" id="IPR020846">
    <property type="entry name" value="MFS_dom"/>
</dbReference>
<evidence type="ECO:0000256" key="1">
    <source>
        <dbReference type="ARBA" id="ARBA00004141"/>
    </source>
</evidence>
<evidence type="ECO:0000256" key="2">
    <source>
        <dbReference type="ARBA" id="ARBA00022448"/>
    </source>
</evidence>
<evidence type="ECO:0000313" key="8">
    <source>
        <dbReference type="EMBL" id="KAL0260970.1"/>
    </source>
</evidence>
<evidence type="ECO:0000259" key="7">
    <source>
        <dbReference type="PROSITE" id="PS50850"/>
    </source>
</evidence>
<feature type="transmembrane region" description="Helical" evidence="6">
    <location>
        <begin position="33"/>
        <end position="52"/>
    </location>
</feature>
<evidence type="ECO:0000256" key="4">
    <source>
        <dbReference type="ARBA" id="ARBA00022989"/>
    </source>
</evidence>
<organism evidence="8 9">
    <name type="scientific">Diplodia seriata</name>
    <dbReference type="NCBI Taxonomy" id="420778"/>
    <lineage>
        <taxon>Eukaryota</taxon>
        <taxon>Fungi</taxon>
        <taxon>Dikarya</taxon>
        <taxon>Ascomycota</taxon>
        <taxon>Pezizomycotina</taxon>
        <taxon>Dothideomycetes</taxon>
        <taxon>Dothideomycetes incertae sedis</taxon>
        <taxon>Botryosphaeriales</taxon>
        <taxon>Botryosphaeriaceae</taxon>
        <taxon>Diplodia</taxon>
    </lineage>
</organism>
<dbReference type="Gene3D" id="1.20.1250.20">
    <property type="entry name" value="MFS general substrate transporter like domains"/>
    <property type="match status" value="1"/>
</dbReference>
<evidence type="ECO:0000256" key="5">
    <source>
        <dbReference type="ARBA" id="ARBA00023136"/>
    </source>
</evidence>
<dbReference type="SUPFAM" id="SSF103473">
    <property type="entry name" value="MFS general substrate transporter"/>
    <property type="match status" value="1"/>
</dbReference>
<reference evidence="8 9" key="1">
    <citation type="submission" date="2024-02" db="EMBL/GenBank/DDBJ databases">
        <title>De novo assembly and annotation of 12 fungi associated with fruit tree decline syndrome in Ontario, Canada.</title>
        <authorList>
            <person name="Sulman M."/>
            <person name="Ellouze W."/>
            <person name="Ilyukhin E."/>
        </authorList>
    </citation>
    <scope>NUCLEOTIDE SEQUENCE [LARGE SCALE GENOMIC DNA]</scope>
    <source>
        <strain evidence="8 9">FDS-637</strain>
    </source>
</reference>
<keyword evidence="9" id="KW-1185">Reference proteome</keyword>
<feature type="transmembrane region" description="Helical" evidence="6">
    <location>
        <begin position="162"/>
        <end position="182"/>
    </location>
</feature>
<dbReference type="GeneID" id="92008747"/>
<proteinExistence type="predicted"/>
<evidence type="ECO:0000256" key="6">
    <source>
        <dbReference type="SAM" id="Phobius"/>
    </source>
</evidence>
<dbReference type="InterPro" id="IPR036259">
    <property type="entry name" value="MFS_trans_sf"/>
</dbReference>